<reference evidence="1" key="1">
    <citation type="submission" date="2022-07" db="EMBL/GenBank/DDBJ databases">
        <title>Phylogenomic reconstructions and comparative analyses of Kickxellomycotina fungi.</title>
        <authorList>
            <person name="Reynolds N.K."/>
            <person name="Stajich J.E."/>
            <person name="Barry K."/>
            <person name="Grigoriev I.V."/>
            <person name="Crous P."/>
            <person name="Smith M.E."/>
        </authorList>
    </citation>
    <scope>NUCLEOTIDE SEQUENCE</scope>
    <source>
        <strain evidence="1">NRRL 5244</strain>
    </source>
</reference>
<keyword evidence="2" id="KW-1185">Reference proteome</keyword>
<proteinExistence type="predicted"/>
<evidence type="ECO:0000313" key="1">
    <source>
        <dbReference type="EMBL" id="KAJ1942201.1"/>
    </source>
</evidence>
<dbReference type="EMBL" id="JANBPW010002034">
    <property type="protein sequence ID" value="KAJ1942201.1"/>
    <property type="molecule type" value="Genomic_DNA"/>
</dbReference>
<protein>
    <submittedName>
        <fullName evidence="1">Uncharacterized protein</fullName>
    </submittedName>
</protein>
<comment type="caution">
    <text evidence="1">The sequence shown here is derived from an EMBL/GenBank/DDBJ whole genome shotgun (WGS) entry which is preliminary data.</text>
</comment>
<name>A0ACC1J8U3_9FUNG</name>
<evidence type="ECO:0000313" key="2">
    <source>
        <dbReference type="Proteomes" id="UP001150603"/>
    </source>
</evidence>
<organism evidence="1 2">
    <name type="scientific">Linderina macrospora</name>
    <dbReference type="NCBI Taxonomy" id="4868"/>
    <lineage>
        <taxon>Eukaryota</taxon>
        <taxon>Fungi</taxon>
        <taxon>Fungi incertae sedis</taxon>
        <taxon>Zoopagomycota</taxon>
        <taxon>Kickxellomycotina</taxon>
        <taxon>Kickxellomycetes</taxon>
        <taxon>Kickxellales</taxon>
        <taxon>Kickxellaceae</taxon>
        <taxon>Linderina</taxon>
    </lineage>
</organism>
<sequence>MVKFTSTLGLLAAAFTAANAATPHQDSDINTFNPVLKNASGFKVYQTPITVNVDSSSKPAAFTAPSKNDAAITSKAGIATAFLAKTYNIPANTVKVTDAYTDARSGITHVHVRQMVNGIDVINGLANVNIDSEGRVISSSNSFAPADAVSKVKRANGSLVARAADDATLKSSFKSLTDYVKTSLSDADLNKVTVSASSSFAGDSQYEINNIPNKAAVDGKSTATKAYIQTAEGKLVPVWHIVLKQENSWWSAHVGQESNKVEAINDWVSHAESYNVYP</sequence>
<accession>A0ACC1J8U3</accession>
<gene>
    <name evidence="1" type="ORF">FBU59_003269</name>
</gene>
<feature type="non-terminal residue" evidence="1">
    <location>
        <position position="278"/>
    </location>
</feature>
<dbReference type="Proteomes" id="UP001150603">
    <property type="component" value="Unassembled WGS sequence"/>
</dbReference>